<dbReference type="InterPro" id="IPR025736">
    <property type="entry name" value="PucR_C-HTH_dom"/>
</dbReference>
<dbReference type="InterPro" id="IPR012914">
    <property type="entry name" value="PucR_dom"/>
</dbReference>
<dbReference type="InterPro" id="IPR051448">
    <property type="entry name" value="CdaR-like_regulators"/>
</dbReference>
<protein>
    <recommendedName>
        <fullName evidence="5">PucR family transcriptional regulator</fullName>
    </recommendedName>
</protein>
<dbReference type="STRING" id="1423783.FC50_GL001169"/>
<keyword evidence="4" id="KW-1185">Reference proteome</keyword>
<dbReference type="EMBL" id="AZFJ01000049">
    <property type="protein sequence ID" value="KRL85778.1"/>
    <property type="molecule type" value="Genomic_DNA"/>
</dbReference>
<dbReference type="Proteomes" id="UP000051922">
    <property type="component" value="Unassembled WGS sequence"/>
</dbReference>
<dbReference type="PANTHER" id="PTHR33744">
    <property type="entry name" value="CARBOHYDRATE DIACID REGULATOR"/>
    <property type="match status" value="1"/>
</dbReference>
<organism evidence="3 4">
    <name type="scientific">Lacticaseibacillus pantheris DSM 15945 = JCM 12539 = NBRC 106106</name>
    <dbReference type="NCBI Taxonomy" id="1423783"/>
    <lineage>
        <taxon>Bacteria</taxon>
        <taxon>Bacillati</taxon>
        <taxon>Bacillota</taxon>
        <taxon>Bacilli</taxon>
        <taxon>Lactobacillales</taxon>
        <taxon>Lactobacillaceae</taxon>
        <taxon>Lacticaseibacillus</taxon>
    </lineage>
</organism>
<evidence type="ECO:0000259" key="1">
    <source>
        <dbReference type="Pfam" id="PF07905"/>
    </source>
</evidence>
<dbReference type="Gene3D" id="1.10.10.2840">
    <property type="entry name" value="PucR C-terminal helix-turn-helix domain"/>
    <property type="match status" value="1"/>
</dbReference>
<dbReference type="PANTHER" id="PTHR33744:SF16">
    <property type="entry name" value="CARBOHYDRATE DIACID REGULATOR"/>
    <property type="match status" value="1"/>
</dbReference>
<dbReference type="PATRIC" id="fig|1423783.4.peg.1210"/>
<feature type="domain" description="Purine catabolism PurC-like" evidence="1">
    <location>
        <begin position="7"/>
        <end position="139"/>
    </location>
</feature>
<accession>A0A0R1U4A2</accession>
<proteinExistence type="predicted"/>
<gene>
    <name evidence="3" type="ORF">FC50_GL001169</name>
</gene>
<evidence type="ECO:0008006" key="5">
    <source>
        <dbReference type="Google" id="ProtNLM"/>
    </source>
</evidence>
<sequence length="522" mass="58326">MTVTIGNVLRLPALQGASLLTDARGLEMPVTAVSVLEYSEVTAIQKSLVDQIHYQGNELVLTAFANVRDNVTAQCENIRLMKSQGDTGLVLFYVGILMPKVDQMLIDLANELDYALILMPMNDPHPAYSDVIGDVMQSIFLDQMHNPMFAMQLLEQVTKMPVQHHSIDTVVRLISERLHVGIALFDQDGQELVSCAWPATVNENWLNFSRAHFEGISGLIDSRQQYWEQVTDNQHFGTVSLLILRDGPAMDVYARSEVVSALQIALNLWGKNPGAINRSALLTAIMADDPLRIHKLSRFFHVSVNELQHVWIIPQFVGQESSHHKEQLVDEVSRFATVSLCERYKDMLFICVNGALSARLIAHISKSITDLTALWNYPVSPIVCPHLLGLSDLRSATELVQTNAADAAMIFPHDECLTIGELRLAQKCRNMIARGTTWLNSVLNAQRRLIDVDEAPELLETIAAFLLDCNCSVVDTARQLFVHPNTVKYRLGKIENLVGFKVGTMPDSEWLYTLAGISRLMQ</sequence>
<reference evidence="3 4" key="1">
    <citation type="journal article" date="2015" name="Genome Announc.">
        <title>Expanding the biotechnology potential of lactobacilli through comparative genomics of 213 strains and associated genera.</title>
        <authorList>
            <person name="Sun Z."/>
            <person name="Harris H.M."/>
            <person name="McCann A."/>
            <person name="Guo C."/>
            <person name="Argimon S."/>
            <person name="Zhang W."/>
            <person name="Yang X."/>
            <person name="Jeffery I.B."/>
            <person name="Cooney J.C."/>
            <person name="Kagawa T.F."/>
            <person name="Liu W."/>
            <person name="Song Y."/>
            <person name="Salvetti E."/>
            <person name="Wrobel A."/>
            <person name="Rasinkangas P."/>
            <person name="Parkhill J."/>
            <person name="Rea M.C."/>
            <person name="O'Sullivan O."/>
            <person name="Ritari J."/>
            <person name="Douillard F.P."/>
            <person name="Paul Ross R."/>
            <person name="Yang R."/>
            <person name="Briner A.E."/>
            <person name="Felis G.E."/>
            <person name="de Vos W.M."/>
            <person name="Barrangou R."/>
            <person name="Klaenhammer T.R."/>
            <person name="Caufield P.W."/>
            <person name="Cui Y."/>
            <person name="Zhang H."/>
            <person name="O'Toole P.W."/>
        </authorList>
    </citation>
    <scope>NUCLEOTIDE SEQUENCE [LARGE SCALE GENOMIC DNA]</scope>
    <source>
        <strain evidence="3 4">DSM 15945</strain>
    </source>
</reference>
<dbReference type="OrthoDB" id="142218at2"/>
<evidence type="ECO:0000259" key="2">
    <source>
        <dbReference type="Pfam" id="PF13556"/>
    </source>
</evidence>
<evidence type="ECO:0000313" key="3">
    <source>
        <dbReference type="EMBL" id="KRL85778.1"/>
    </source>
</evidence>
<comment type="caution">
    <text evidence="3">The sequence shown here is derived from an EMBL/GenBank/DDBJ whole genome shotgun (WGS) entry which is preliminary data.</text>
</comment>
<feature type="domain" description="PucR C-terminal helix-turn-helix" evidence="2">
    <location>
        <begin position="458"/>
        <end position="504"/>
    </location>
</feature>
<dbReference type="Pfam" id="PF13556">
    <property type="entry name" value="HTH_30"/>
    <property type="match status" value="1"/>
</dbReference>
<dbReference type="InterPro" id="IPR042070">
    <property type="entry name" value="PucR_C-HTH_sf"/>
</dbReference>
<dbReference type="AlphaFoldDB" id="A0A0R1U4A2"/>
<name>A0A0R1U4A2_9LACO</name>
<evidence type="ECO:0000313" key="4">
    <source>
        <dbReference type="Proteomes" id="UP000051922"/>
    </source>
</evidence>
<dbReference type="RefSeq" id="WP_056956695.1">
    <property type="nucleotide sequence ID" value="NZ_AZFJ01000049.1"/>
</dbReference>
<dbReference type="Pfam" id="PF07905">
    <property type="entry name" value="PucR"/>
    <property type="match status" value="1"/>
</dbReference>